<evidence type="ECO:0000313" key="1">
    <source>
        <dbReference type="EMBL" id="AAU03102.1"/>
    </source>
</evidence>
<proteinExistence type="predicted"/>
<dbReference type="Proteomes" id="UP000000763">
    <property type="component" value="Chromosome 5"/>
</dbReference>
<protein>
    <submittedName>
        <fullName evidence="1">Unknow protein</fullName>
    </submittedName>
</protein>
<dbReference type="AlphaFoldDB" id="Q68Y50"/>
<reference evidence="2" key="1">
    <citation type="journal article" date="2005" name="Nature">
        <title>The map-based sequence of the rice genome.</title>
        <authorList>
            <consortium name="International rice genome sequencing project (IRGSP)"/>
            <person name="Matsumoto T."/>
            <person name="Wu J."/>
            <person name="Kanamori H."/>
            <person name="Katayose Y."/>
            <person name="Fujisawa M."/>
            <person name="Namiki N."/>
            <person name="Mizuno H."/>
            <person name="Yamamoto K."/>
            <person name="Antonio B.A."/>
            <person name="Baba T."/>
            <person name="Sakata K."/>
            <person name="Nagamura Y."/>
            <person name="Aoki H."/>
            <person name="Arikawa K."/>
            <person name="Arita K."/>
            <person name="Bito T."/>
            <person name="Chiden Y."/>
            <person name="Fujitsuka N."/>
            <person name="Fukunaka R."/>
            <person name="Hamada M."/>
            <person name="Harada C."/>
            <person name="Hayashi A."/>
            <person name="Hijishita S."/>
            <person name="Honda M."/>
            <person name="Hosokawa S."/>
            <person name="Ichikawa Y."/>
            <person name="Idonuma A."/>
            <person name="Iijima M."/>
            <person name="Ikeda M."/>
            <person name="Ikeno M."/>
            <person name="Ito K."/>
            <person name="Ito S."/>
            <person name="Ito T."/>
            <person name="Ito Y."/>
            <person name="Ito Y."/>
            <person name="Iwabuchi A."/>
            <person name="Kamiya K."/>
            <person name="Karasawa W."/>
            <person name="Kurita K."/>
            <person name="Katagiri S."/>
            <person name="Kikuta A."/>
            <person name="Kobayashi H."/>
            <person name="Kobayashi N."/>
            <person name="Machita K."/>
            <person name="Maehara T."/>
            <person name="Masukawa M."/>
            <person name="Mizubayashi T."/>
            <person name="Mukai Y."/>
            <person name="Nagasaki H."/>
            <person name="Nagata Y."/>
            <person name="Naito S."/>
            <person name="Nakashima M."/>
            <person name="Nakama Y."/>
            <person name="Nakamichi Y."/>
            <person name="Nakamura M."/>
            <person name="Meguro A."/>
            <person name="Negishi M."/>
            <person name="Ohta I."/>
            <person name="Ohta T."/>
            <person name="Okamoto M."/>
            <person name="Ono N."/>
            <person name="Saji S."/>
            <person name="Sakaguchi M."/>
            <person name="Sakai K."/>
            <person name="Shibata M."/>
            <person name="Shimokawa T."/>
            <person name="Song J."/>
            <person name="Takazaki Y."/>
            <person name="Terasawa K."/>
            <person name="Tsugane M."/>
            <person name="Tsuji K."/>
            <person name="Ueda S."/>
            <person name="Waki K."/>
            <person name="Yamagata H."/>
            <person name="Yamamoto M."/>
            <person name="Yamamoto S."/>
            <person name="Yamane H."/>
            <person name="Yoshiki S."/>
            <person name="Yoshihara R."/>
            <person name="Yukawa K."/>
            <person name="Zhong H."/>
            <person name="Yano M."/>
            <person name="Yuan Q."/>
            <person name="Ouyang S."/>
            <person name="Liu J."/>
            <person name="Jones K.M."/>
            <person name="Gansberger K."/>
            <person name="Moffat K."/>
            <person name="Hill J."/>
            <person name="Bera J."/>
            <person name="Fadrosh D."/>
            <person name="Jin S."/>
            <person name="Johri S."/>
            <person name="Kim M."/>
            <person name="Overton L."/>
            <person name="Reardon M."/>
            <person name="Tsitrin T."/>
            <person name="Vuong H."/>
            <person name="Weaver B."/>
            <person name="Ciecko A."/>
            <person name="Tallon L."/>
            <person name="Jackson J."/>
            <person name="Pai G."/>
            <person name="Aken S.V."/>
            <person name="Utterback T."/>
            <person name="Reidmuller S."/>
            <person name="Feldblyum T."/>
            <person name="Hsiao J."/>
            <person name="Zismann V."/>
            <person name="Iobst S."/>
            <person name="de Vazeille A.R."/>
            <person name="Buell C.R."/>
            <person name="Ying K."/>
            <person name="Li Y."/>
            <person name="Lu T."/>
            <person name="Huang Y."/>
            <person name="Zhao Q."/>
            <person name="Feng Q."/>
            <person name="Zhang L."/>
            <person name="Zhu J."/>
            <person name="Weng Q."/>
            <person name="Mu J."/>
            <person name="Lu Y."/>
            <person name="Fan D."/>
            <person name="Liu Y."/>
            <person name="Guan J."/>
            <person name="Zhang Y."/>
            <person name="Yu S."/>
            <person name="Liu X."/>
            <person name="Zhang Y."/>
            <person name="Hong G."/>
            <person name="Han B."/>
            <person name="Choisne N."/>
            <person name="Demange N."/>
            <person name="Orjeda G."/>
            <person name="Samain S."/>
            <person name="Cattolico L."/>
            <person name="Pelletier E."/>
            <person name="Couloux A."/>
            <person name="Segurens B."/>
            <person name="Wincker P."/>
            <person name="D'Hont A."/>
            <person name="Scarpelli C."/>
            <person name="Weissenbach J."/>
            <person name="Salanoubat M."/>
            <person name="Quetier F."/>
            <person name="Yu Y."/>
            <person name="Kim H.R."/>
            <person name="Rambo T."/>
            <person name="Currie J."/>
            <person name="Collura K."/>
            <person name="Luo M."/>
            <person name="Yang T."/>
            <person name="Ammiraju J.S.S."/>
            <person name="Engler F."/>
            <person name="Soderlund C."/>
            <person name="Wing R.A."/>
            <person name="Palmer L.E."/>
            <person name="de la Bastide M."/>
            <person name="Spiegel L."/>
            <person name="Nascimento L."/>
            <person name="Zutavern T."/>
            <person name="O'Shaughnessy A."/>
            <person name="Dike S."/>
            <person name="Dedhia N."/>
            <person name="Preston R."/>
            <person name="Balija V."/>
            <person name="McCombie W.R."/>
            <person name="Chow T."/>
            <person name="Chen H."/>
            <person name="Chung M."/>
            <person name="Chen C."/>
            <person name="Shaw J."/>
            <person name="Wu H."/>
            <person name="Hsiao K."/>
            <person name="Chao Y."/>
            <person name="Chu M."/>
            <person name="Cheng C."/>
            <person name="Hour A."/>
            <person name="Lee P."/>
            <person name="Lin S."/>
            <person name="Lin Y."/>
            <person name="Liou J."/>
            <person name="Liu S."/>
            <person name="Hsing Y."/>
            <person name="Raghuvanshi S."/>
            <person name="Mohanty A."/>
            <person name="Bharti A.K."/>
            <person name="Gaur A."/>
            <person name="Gupta V."/>
            <person name="Kumar D."/>
            <person name="Ravi V."/>
            <person name="Vij S."/>
            <person name="Kapur A."/>
            <person name="Khurana P."/>
            <person name="Khurana P."/>
            <person name="Khurana J.P."/>
            <person name="Tyagi A.K."/>
            <person name="Gaikwad K."/>
            <person name="Singh A."/>
            <person name="Dalal V."/>
            <person name="Srivastava S."/>
            <person name="Dixit A."/>
            <person name="Pal A.K."/>
            <person name="Ghazi I.A."/>
            <person name="Yadav M."/>
            <person name="Pandit A."/>
            <person name="Bhargava A."/>
            <person name="Sureshbabu K."/>
            <person name="Batra K."/>
            <person name="Sharma T.R."/>
            <person name="Mohapatra T."/>
            <person name="Singh N.K."/>
            <person name="Messing J."/>
            <person name="Nelson A.B."/>
            <person name="Fuks G."/>
            <person name="Kavchok S."/>
            <person name="Keizer G."/>
            <person name="Linton E."/>
            <person name="Llaca V."/>
            <person name="Song R."/>
            <person name="Tanyolac B."/>
            <person name="Young S."/>
            <person name="Ho-Il K."/>
            <person name="Hahn J.H."/>
            <person name="Sangsakoo G."/>
            <person name="Vanavichit A."/>
            <person name="de Mattos Luiz.A.T."/>
            <person name="Zimmer P.D."/>
            <person name="Malone G."/>
            <person name="Dellagostin O."/>
            <person name="de Oliveira A.C."/>
            <person name="Bevan M."/>
            <person name="Bancroft I."/>
            <person name="Minx P."/>
            <person name="Cordum H."/>
            <person name="Wilson R."/>
            <person name="Cheng Z."/>
            <person name="Jin W."/>
            <person name="Jiang J."/>
            <person name="Leong S.A."/>
            <person name="Iwama H."/>
            <person name="Gojobori T."/>
            <person name="Itoh T."/>
            <person name="Niimura Y."/>
            <person name="Fujii Y."/>
            <person name="Habara T."/>
            <person name="Sakai H."/>
            <person name="Sato Y."/>
            <person name="Wilson G."/>
            <person name="Kumar K."/>
            <person name="McCouch S."/>
            <person name="Juretic N."/>
            <person name="Hoen D."/>
            <person name="Wright S."/>
            <person name="Bruskiewich R."/>
            <person name="Bureau T."/>
            <person name="Miyao A."/>
            <person name="Hirochika H."/>
            <person name="Nishikawa T."/>
            <person name="Kadowaki K."/>
            <person name="Sugiura M."/>
            <person name="Burr B."/>
            <person name="Sasaki T."/>
        </authorList>
    </citation>
    <scope>NUCLEOTIDE SEQUENCE [LARGE SCALE GENOMIC DNA]</scope>
    <source>
        <strain evidence="2">cv. Nipponbare</strain>
    </source>
</reference>
<reference evidence="2" key="2">
    <citation type="journal article" date="2008" name="Nucleic Acids Res.">
        <title>The rice annotation project database (RAP-DB): 2008 update.</title>
        <authorList>
            <consortium name="The rice annotation project (RAP)"/>
        </authorList>
    </citation>
    <scope>GENOME REANNOTATION</scope>
    <source>
        <strain evidence="2">cv. Nipponbare</strain>
    </source>
</reference>
<evidence type="ECO:0000313" key="2">
    <source>
        <dbReference type="Proteomes" id="UP000000763"/>
    </source>
</evidence>
<gene>
    <name evidence="1" type="ORF">P0022D06.4</name>
</gene>
<accession>Q68Y50</accession>
<dbReference type="EMBL" id="AC132485">
    <property type="protein sequence ID" value="AAU03102.1"/>
    <property type="molecule type" value="Genomic_DNA"/>
</dbReference>
<sequence>MPLYSSIVIMHCITAHKIHVFLASYIYMLDQTFGHDNQHQIRGATANLQHENSIMFATIYYIIKTALKEGTTFAGG</sequence>
<organism evidence="1 2">
    <name type="scientific">Oryza sativa subsp. japonica</name>
    <name type="common">Rice</name>
    <dbReference type="NCBI Taxonomy" id="39947"/>
    <lineage>
        <taxon>Eukaryota</taxon>
        <taxon>Viridiplantae</taxon>
        <taxon>Streptophyta</taxon>
        <taxon>Embryophyta</taxon>
        <taxon>Tracheophyta</taxon>
        <taxon>Spermatophyta</taxon>
        <taxon>Magnoliopsida</taxon>
        <taxon>Liliopsida</taxon>
        <taxon>Poales</taxon>
        <taxon>Poaceae</taxon>
        <taxon>BOP clade</taxon>
        <taxon>Oryzoideae</taxon>
        <taxon>Oryzeae</taxon>
        <taxon>Oryzinae</taxon>
        <taxon>Oryza</taxon>
        <taxon>Oryza sativa</taxon>
    </lineage>
</organism>
<name>Q68Y50_ORYSJ</name>